<proteinExistence type="predicted"/>
<dbReference type="EMBL" id="CM047745">
    <property type="protein sequence ID" value="KAJ0024101.1"/>
    <property type="molecule type" value="Genomic_DNA"/>
</dbReference>
<sequence>MALLRLHCFPSTTYISTEHLQHQLHLPHFSLSLKKVSHFAVHFSATTQNSVVDSSLNVSTETTNTEQEEEYSKTRLLAQNVPWTATVEDIRSLFEKHGKVLDVELSMHNKTRNRGLAFVTMGSPEEAVAALNNLESYEFEGRTLKMNYAKAKKKPAPPVQPKPVPTFNLFIANLSYEARAKDLKEFFNSEGWEIVSAEVVFHDNPRRSSGYGFISFKTKKEAEAALSALQGKTFMRRPLRIAPSRQFVKLQTKEALQSNDTSVELNSGAEQ</sequence>
<evidence type="ECO:0000313" key="1">
    <source>
        <dbReference type="EMBL" id="KAJ0024101.1"/>
    </source>
</evidence>
<keyword evidence="2" id="KW-1185">Reference proteome</keyword>
<accession>A0ACC0XRL6</accession>
<dbReference type="Proteomes" id="UP001163603">
    <property type="component" value="Chromosome 10"/>
</dbReference>
<organism evidence="1 2">
    <name type="scientific">Pistacia integerrima</name>
    <dbReference type="NCBI Taxonomy" id="434235"/>
    <lineage>
        <taxon>Eukaryota</taxon>
        <taxon>Viridiplantae</taxon>
        <taxon>Streptophyta</taxon>
        <taxon>Embryophyta</taxon>
        <taxon>Tracheophyta</taxon>
        <taxon>Spermatophyta</taxon>
        <taxon>Magnoliopsida</taxon>
        <taxon>eudicotyledons</taxon>
        <taxon>Gunneridae</taxon>
        <taxon>Pentapetalae</taxon>
        <taxon>rosids</taxon>
        <taxon>malvids</taxon>
        <taxon>Sapindales</taxon>
        <taxon>Anacardiaceae</taxon>
        <taxon>Pistacia</taxon>
    </lineage>
</organism>
<protein>
    <submittedName>
        <fullName evidence="1">Uncharacterized protein</fullName>
    </submittedName>
</protein>
<gene>
    <name evidence="1" type="ORF">Pint_08393</name>
</gene>
<name>A0ACC0XRL6_9ROSI</name>
<comment type="caution">
    <text evidence="1">The sequence shown here is derived from an EMBL/GenBank/DDBJ whole genome shotgun (WGS) entry which is preliminary data.</text>
</comment>
<reference evidence="2" key="1">
    <citation type="journal article" date="2023" name="G3 (Bethesda)">
        <title>Genome assembly and association tests identify interacting loci associated with vigor, precocity, and sex in interspecific pistachio rootstocks.</title>
        <authorList>
            <person name="Palmer W."/>
            <person name="Jacygrad E."/>
            <person name="Sagayaradj S."/>
            <person name="Cavanaugh K."/>
            <person name="Han R."/>
            <person name="Bertier L."/>
            <person name="Beede B."/>
            <person name="Kafkas S."/>
            <person name="Golino D."/>
            <person name="Preece J."/>
            <person name="Michelmore R."/>
        </authorList>
    </citation>
    <scope>NUCLEOTIDE SEQUENCE [LARGE SCALE GENOMIC DNA]</scope>
</reference>
<evidence type="ECO:0000313" key="2">
    <source>
        <dbReference type="Proteomes" id="UP001163603"/>
    </source>
</evidence>